<keyword evidence="2" id="KW-1133">Transmembrane helix</keyword>
<feature type="region of interest" description="Disordered" evidence="1">
    <location>
        <begin position="1"/>
        <end position="22"/>
    </location>
</feature>
<sequence>MTEPGAEVEPTTRPRTKRRQSGVLRRAAGIGAGVLLVGTSGALVAGAVVLDPTGAATQFPIPVAEVPAGEYTGVCPAPPRLLESDAALADPEFSPESETASTTVSGMVLSSLGGILPGSTLSPLGSGEALATIATGGPDDSGAGSVPESVTNEDGLTNRTAGVLTDQAADGVSVFSAQPVGSQPATAGAVMSYTATDGDLAGLAIAHCSAPSSDFWILGASTTVGATAVLNLSNPSGTPATVNLELYGPDGPIEAGGTRGLLIAPGDTESIVLAGLATDQDQLAVRVLSDGGRVTGSIQQSVLRELTAGGVELLQPAAPASNTQVIPGVRVQDEDIADEISAQDGYETATPAAQIVVPGSTDAVLNVRVYGSGGEIELPDGGVLTAAAGAVTGVSLESLPAGDYTVEVTSDVLISASARVNRGVEAGEPVDFGFAPSGARLGNTQVAVLPSGSRGALAFGAPSGRSEVQLTPVNTDGTLQPEQTVSVAGGTTVTVEAADLGDDVVAVLIGASGDPVYGAQMHQLDGEAGISVTPLPPGSAGQLSVPVNLGY</sequence>
<gene>
    <name evidence="3" type="ORF">ACFSFX_11240</name>
</gene>
<keyword evidence="4" id="KW-1185">Reference proteome</keyword>
<name>A0ABW4Q958_9MICC</name>
<keyword evidence="2" id="KW-0472">Membrane</keyword>
<feature type="region of interest" description="Disordered" evidence="1">
    <location>
        <begin position="135"/>
        <end position="155"/>
    </location>
</feature>
<protein>
    <submittedName>
        <fullName evidence="3">DUF5719 family protein</fullName>
    </submittedName>
</protein>
<dbReference type="InterPro" id="IPR043777">
    <property type="entry name" value="DUF5719"/>
</dbReference>
<keyword evidence="2" id="KW-0812">Transmembrane</keyword>
<reference evidence="4" key="1">
    <citation type="journal article" date="2019" name="Int. J. Syst. Evol. Microbiol.">
        <title>The Global Catalogue of Microorganisms (GCM) 10K type strain sequencing project: providing services to taxonomists for standard genome sequencing and annotation.</title>
        <authorList>
            <consortium name="The Broad Institute Genomics Platform"/>
            <consortium name="The Broad Institute Genome Sequencing Center for Infectious Disease"/>
            <person name="Wu L."/>
            <person name="Ma J."/>
        </authorList>
    </citation>
    <scope>NUCLEOTIDE SEQUENCE [LARGE SCALE GENOMIC DNA]</scope>
    <source>
        <strain evidence="4">JCM 11496</strain>
    </source>
</reference>
<dbReference type="RefSeq" id="WP_343878896.1">
    <property type="nucleotide sequence ID" value="NZ_BAAAIJ010000032.1"/>
</dbReference>
<comment type="caution">
    <text evidence="3">The sequence shown here is derived from an EMBL/GenBank/DDBJ whole genome shotgun (WGS) entry which is preliminary data.</text>
</comment>
<dbReference type="Proteomes" id="UP001597307">
    <property type="component" value="Unassembled WGS sequence"/>
</dbReference>
<evidence type="ECO:0000256" key="1">
    <source>
        <dbReference type="SAM" id="MobiDB-lite"/>
    </source>
</evidence>
<dbReference type="Pfam" id="PF18986">
    <property type="entry name" value="DUF5719"/>
    <property type="match status" value="1"/>
</dbReference>
<evidence type="ECO:0000313" key="3">
    <source>
        <dbReference type="EMBL" id="MFD1847171.1"/>
    </source>
</evidence>
<accession>A0ABW4Q958</accession>
<dbReference type="EMBL" id="JBHUGA010000040">
    <property type="protein sequence ID" value="MFD1847171.1"/>
    <property type="molecule type" value="Genomic_DNA"/>
</dbReference>
<feature type="transmembrane region" description="Helical" evidence="2">
    <location>
        <begin position="27"/>
        <end position="50"/>
    </location>
</feature>
<evidence type="ECO:0000256" key="2">
    <source>
        <dbReference type="SAM" id="Phobius"/>
    </source>
</evidence>
<organism evidence="3 4">
    <name type="scientific">Arthrobacter flavus</name>
    <dbReference type="NCBI Taxonomy" id="95172"/>
    <lineage>
        <taxon>Bacteria</taxon>
        <taxon>Bacillati</taxon>
        <taxon>Actinomycetota</taxon>
        <taxon>Actinomycetes</taxon>
        <taxon>Micrococcales</taxon>
        <taxon>Micrococcaceae</taxon>
        <taxon>Arthrobacter</taxon>
    </lineage>
</organism>
<proteinExistence type="predicted"/>
<evidence type="ECO:0000313" key="4">
    <source>
        <dbReference type="Proteomes" id="UP001597307"/>
    </source>
</evidence>